<evidence type="ECO:0000256" key="1">
    <source>
        <dbReference type="ARBA" id="ARBA00004606"/>
    </source>
</evidence>
<dbReference type="PANTHER" id="PTHR10811">
    <property type="entry name" value="FRINGE-RELATED"/>
    <property type="match status" value="1"/>
</dbReference>
<evidence type="ECO:0000256" key="3">
    <source>
        <dbReference type="ARBA" id="ARBA00022679"/>
    </source>
</evidence>
<dbReference type="OrthoDB" id="414175at2759"/>
<dbReference type="EC" id="2.4.1.222" evidence="10"/>
<evidence type="ECO:0000313" key="11">
    <source>
        <dbReference type="Proteomes" id="UP000631181"/>
    </source>
</evidence>
<keyword evidence="11" id="KW-1185">Reference proteome</keyword>
<organism evidence="10 11">
    <name type="scientific">Penicillium ucsense</name>
    <dbReference type="NCBI Taxonomy" id="2839758"/>
    <lineage>
        <taxon>Eukaryota</taxon>
        <taxon>Fungi</taxon>
        <taxon>Dikarya</taxon>
        <taxon>Ascomycota</taxon>
        <taxon>Pezizomycotina</taxon>
        <taxon>Eurotiomycetes</taxon>
        <taxon>Eurotiomycetidae</taxon>
        <taxon>Eurotiales</taxon>
        <taxon>Aspergillaceae</taxon>
        <taxon>Penicillium</taxon>
    </lineage>
</organism>
<protein>
    <submittedName>
        <fullName evidence="10">O-fucosylpeptide 3-beta-N-acetylglucosaminyltransferase</fullName>
        <ecNumber evidence="10">2.4.1.222</ecNumber>
    </submittedName>
</protein>
<dbReference type="GO" id="GO:0012505">
    <property type="term" value="C:endomembrane system"/>
    <property type="evidence" value="ECO:0007669"/>
    <property type="project" value="UniProtKB-SubCell"/>
</dbReference>
<comment type="subcellular location">
    <subcellularLocation>
        <location evidence="8">Endomembrane system</location>
        <topology evidence="8">Single-pass membrane protein</topology>
    </subcellularLocation>
    <subcellularLocation>
        <location evidence="1">Membrane</location>
        <topology evidence="1">Single-pass type II membrane protein</topology>
    </subcellularLocation>
</comment>
<evidence type="ECO:0000256" key="2">
    <source>
        <dbReference type="ARBA" id="ARBA00022676"/>
    </source>
</evidence>
<evidence type="ECO:0000259" key="9">
    <source>
        <dbReference type="Pfam" id="PF02434"/>
    </source>
</evidence>
<accession>A0A8J8VVV5</accession>
<proteinExistence type="predicted"/>
<evidence type="ECO:0000313" key="10">
    <source>
        <dbReference type="EMBL" id="KAF7712299.1"/>
    </source>
</evidence>
<dbReference type="GO" id="GO:0016020">
    <property type="term" value="C:membrane"/>
    <property type="evidence" value="ECO:0007669"/>
    <property type="project" value="UniProtKB-SubCell"/>
</dbReference>
<keyword evidence="2 10" id="KW-0328">Glycosyltransferase</keyword>
<dbReference type="Gene3D" id="3.90.550.50">
    <property type="match status" value="1"/>
</dbReference>
<dbReference type="EMBL" id="WIWV01000193">
    <property type="protein sequence ID" value="KAF7712299.1"/>
    <property type="molecule type" value="Genomic_DNA"/>
</dbReference>
<name>A0A8J8VVV5_9EURO</name>
<keyword evidence="5" id="KW-0735">Signal-anchor</keyword>
<feature type="domain" description="Fringe-like glycosyltransferase" evidence="9">
    <location>
        <begin position="214"/>
        <end position="343"/>
    </location>
</feature>
<keyword evidence="6" id="KW-1133">Transmembrane helix</keyword>
<reference evidence="10" key="1">
    <citation type="journal article" date="2020" name="Front. Microbiol.">
        <title>Gene regulatory networks of Penicillium echinulatum 2HH and Penicillium oxalicum 114-2 inferred by a computational biology approach.</title>
        <authorList>
            <person name="Lenz A.R."/>
            <person name="Galan-Vasquez E."/>
            <person name="Balbinot E."/>
            <person name="De Abreu F.P."/>
            <person name="De Oliveira N.S."/>
            <person name="Da Rosa L.O."/>
            <person name="De Avila E Silva S."/>
            <person name="Camassola M."/>
            <person name="Dillon A.J.P."/>
            <person name="Perez-Rueda E."/>
        </authorList>
    </citation>
    <scope>NUCLEOTIDE SEQUENCE</scope>
    <source>
        <strain evidence="10">S1M29</strain>
    </source>
</reference>
<sequence length="496" mass="55541">MLWKGGDGLTSASWAWRKIARFAIAFLAVLGVLILLWPSRAREAPAAAAAPADDAGPVQSNFTISPNVKCDVDLKMLDRVGVEKLAQYTRRRIVVTFSDEQVPMRQQMDQPLLEGQTRGAASAGESPHEQALDGCTIPAPITIVTPRPPKMADASHIDFGVATSIFRLNESLDQFAHWAGYTRTRIFAIVEPMESESDTREGIANVKAKADSIGINLIVSESKDDYLHRYFALVSLLEKNLREATQWACIIDDDTFFLSMPALVQALGEYDHTKPMYVGGLSEGIPQISEFGIMAFGGAGVFLSRPLLSTLGTVYEVCEQMTWTGDRRIAHCIYDHTTTKLTVDHRLRQLDLLDDASGFFESGREQPLSVHHWKSWFHMDMPKLSTISEVCGPSCLLRQWQFSDGWFLTNGYSIVKYGFPPAPDDVSVEMTWNPLNGATIESYLHELGPIRRKDEHKMSYLLQDSQIESDGSVTQWYILRDKSQGDQIFELTWQKP</sequence>
<dbReference type="Proteomes" id="UP000631181">
    <property type="component" value="Unassembled WGS sequence"/>
</dbReference>
<evidence type="ECO:0000256" key="4">
    <source>
        <dbReference type="ARBA" id="ARBA00022692"/>
    </source>
</evidence>
<dbReference type="GO" id="GO:0033829">
    <property type="term" value="F:O-fucosylpeptide 3-beta-N-acetylglucosaminyltransferase activity"/>
    <property type="evidence" value="ECO:0007669"/>
    <property type="project" value="UniProtKB-EC"/>
</dbReference>
<keyword evidence="4" id="KW-0812">Transmembrane</keyword>
<comment type="caution">
    <text evidence="10">The sequence shown here is derived from an EMBL/GenBank/DDBJ whole genome shotgun (WGS) entry which is preliminary data.</text>
</comment>
<dbReference type="Pfam" id="PF02434">
    <property type="entry name" value="Fringe"/>
    <property type="match status" value="1"/>
</dbReference>
<dbReference type="InterPro" id="IPR003378">
    <property type="entry name" value="Fringe-like_glycosylTrfase"/>
</dbReference>
<dbReference type="AlphaFoldDB" id="A0A8J8VVV5"/>
<gene>
    <name evidence="10" type="ORF">PECM_003124</name>
</gene>
<evidence type="ECO:0000256" key="8">
    <source>
        <dbReference type="ARBA" id="ARBA00037847"/>
    </source>
</evidence>
<keyword evidence="7" id="KW-0472">Membrane</keyword>
<keyword evidence="3 10" id="KW-0808">Transferase</keyword>
<evidence type="ECO:0000256" key="5">
    <source>
        <dbReference type="ARBA" id="ARBA00022968"/>
    </source>
</evidence>
<evidence type="ECO:0000256" key="7">
    <source>
        <dbReference type="ARBA" id="ARBA00023136"/>
    </source>
</evidence>
<evidence type="ECO:0000256" key="6">
    <source>
        <dbReference type="ARBA" id="ARBA00022989"/>
    </source>
</evidence>